<comment type="similarity">
    <text evidence="1">Belongs to the methyltransferase superfamily. METL family.</text>
</comment>
<sequence>WEKFHSRHSQSIFFKVSISTALLPYGLRCLLKEFPELGRSNQEFTVLELGCGAGSSAIPILRFDVQVYACDLSEAAVSLTNKMGDKALNEQATSRLRTFVCDPSCEALPAWLACDACRASDFGIKSFLVSCCEGGADFITLIFALSALADLDQMSNLLKECCSVLRPGGMLLFRDYGLYDMTMLRFPADQKVAANCYRRLDGTLSYFFSCEAVRDLVTGAGLLEVELEYCCIKLVNHKTKVPMKRVWVHAKFMKPDHT</sequence>
<dbReference type="Gene3D" id="3.40.50.150">
    <property type="entry name" value="Vaccinia Virus protein VP39"/>
    <property type="match status" value="1"/>
</dbReference>
<dbReference type="AlphaFoldDB" id="D8QSM4"/>
<dbReference type="PANTHER" id="PTHR22809">
    <property type="entry name" value="METHYLTRANSFERASE-RELATED"/>
    <property type="match status" value="1"/>
</dbReference>
<dbReference type="KEGG" id="smo:SELMODRAFT_75970"/>
<evidence type="ECO:0008006" key="6">
    <source>
        <dbReference type="Google" id="ProtNLM"/>
    </source>
</evidence>
<keyword evidence="3" id="KW-0808">Transferase</keyword>
<evidence type="ECO:0000256" key="1">
    <source>
        <dbReference type="ARBA" id="ARBA00009725"/>
    </source>
</evidence>
<evidence type="ECO:0000313" key="5">
    <source>
        <dbReference type="Proteomes" id="UP000001514"/>
    </source>
</evidence>
<dbReference type="Pfam" id="PF13489">
    <property type="entry name" value="Methyltransf_23"/>
    <property type="match status" value="1"/>
</dbReference>
<accession>D8QSM4</accession>
<dbReference type="FunCoup" id="D8QSM4">
    <property type="interactions" value="4189"/>
</dbReference>
<feature type="non-terminal residue" evidence="4">
    <location>
        <position position="1"/>
    </location>
</feature>
<name>D8QSM4_SELML</name>
<dbReference type="Proteomes" id="UP000001514">
    <property type="component" value="Unassembled WGS sequence"/>
</dbReference>
<proteinExistence type="inferred from homology"/>
<dbReference type="PANTHER" id="PTHR22809:SF14">
    <property type="entry name" value="TRNA N(3)-METHYLCYTIDINE METHYLTRANSFERASE"/>
    <property type="match status" value="1"/>
</dbReference>
<gene>
    <name evidence="4" type="ORF">SELMODRAFT_75970</name>
</gene>
<dbReference type="PIRSF" id="PIRSF037755">
    <property type="entry name" value="Mettl2_prd"/>
    <property type="match status" value="1"/>
</dbReference>
<dbReference type="OMA" id="GECEIVT"/>
<dbReference type="STRING" id="88036.D8QSM4"/>
<dbReference type="SUPFAM" id="SSF53335">
    <property type="entry name" value="S-adenosyl-L-methionine-dependent methyltransferases"/>
    <property type="match status" value="1"/>
</dbReference>
<dbReference type="InParanoid" id="D8QSM4"/>
<dbReference type="HOGENOM" id="CLU_029724_2_0_1"/>
<dbReference type="GO" id="GO:0008757">
    <property type="term" value="F:S-adenosylmethionine-dependent methyltransferase activity"/>
    <property type="evidence" value="ECO:0007669"/>
    <property type="project" value="UniProtKB-ARBA"/>
</dbReference>
<dbReference type="Gramene" id="EFJ36965">
    <property type="protein sequence ID" value="EFJ36965"/>
    <property type="gene ID" value="SELMODRAFT_75970"/>
</dbReference>
<evidence type="ECO:0000256" key="2">
    <source>
        <dbReference type="ARBA" id="ARBA00022603"/>
    </source>
</evidence>
<dbReference type="GO" id="GO:0032259">
    <property type="term" value="P:methylation"/>
    <property type="evidence" value="ECO:0007669"/>
    <property type="project" value="UniProtKB-KW"/>
</dbReference>
<dbReference type="InterPro" id="IPR026113">
    <property type="entry name" value="METTL2/6/8-like"/>
</dbReference>
<keyword evidence="5" id="KW-1185">Reference proteome</keyword>
<evidence type="ECO:0000313" key="4">
    <source>
        <dbReference type="EMBL" id="EFJ36965.1"/>
    </source>
</evidence>
<organism evidence="5">
    <name type="scientific">Selaginella moellendorffii</name>
    <name type="common">Spikemoss</name>
    <dbReference type="NCBI Taxonomy" id="88036"/>
    <lineage>
        <taxon>Eukaryota</taxon>
        <taxon>Viridiplantae</taxon>
        <taxon>Streptophyta</taxon>
        <taxon>Embryophyta</taxon>
        <taxon>Tracheophyta</taxon>
        <taxon>Lycopodiopsida</taxon>
        <taxon>Selaginellales</taxon>
        <taxon>Selaginellaceae</taxon>
        <taxon>Selaginella</taxon>
    </lineage>
</organism>
<dbReference type="GO" id="GO:0008173">
    <property type="term" value="F:RNA methyltransferase activity"/>
    <property type="evidence" value="ECO:0007669"/>
    <property type="project" value="UniProtKB-ARBA"/>
</dbReference>
<protein>
    <recommendedName>
        <fullName evidence="6">Methyltransferase type 12 domain-containing protein</fullName>
    </recommendedName>
</protein>
<keyword evidence="2" id="KW-0489">Methyltransferase</keyword>
<evidence type="ECO:0000256" key="3">
    <source>
        <dbReference type="ARBA" id="ARBA00022679"/>
    </source>
</evidence>
<dbReference type="InterPro" id="IPR029063">
    <property type="entry name" value="SAM-dependent_MTases_sf"/>
</dbReference>
<dbReference type="EMBL" id="GL377566">
    <property type="protein sequence ID" value="EFJ36965.1"/>
    <property type="molecule type" value="Genomic_DNA"/>
</dbReference>
<dbReference type="eggNOG" id="KOG2361">
    <property type="taxonomic scope" value="Eukaryota"/>
</dbReference>
<reference evidence="4 5" key="1">
    <citation type="journal article" date="2011" name="Science">
        <title>The Selaginella genome identifies genetic changes associated with the evolution of vascular plants.</title>
        <authorList>
            <person name="Banks J.A."/>
            <person name="Nishiyama T."/>
            <person name="Hasebe M."/>
            <person name="Bowman J.L."/>
            <person name="Gribskov M."/>
            <person name="dePamphilis C."/>
            <person name="Albert V.A."/>
            <person name="Aono N."/>
            <person name="Aoyama T."/>
            <person name="Ambrose B.A."/>
            <person name="Ashton N.W."/>
            <person name="Axtell M.J."/>
            <person name="Barker E."/>
            <person name="Barker M.S."/>
            <person name="Bennetzen J.L."/>
            <person name="Bonawitz N.D."/>
            <person name="Chapple C."/>
            <person name="Cheng C."/>
            <person name="Correa L.G."/>
            <person name="Dacre M."/>
            <person name="DeBarry J."/>
            <person name="Dreyer I."/>
            <person name="Elias M."/>
            <person name="Engstrom E.M."/>
            <person name="Estelle M."/>
            <person name="Feng L."/>
            <person name="Finet C."/>
            <person name="Floyd S.K."/>
            <person name="Frommer W.B."/>
            <person name="Fujita T."/>
            <person name="Gramzow L."/>
            <person name="Gutensohn M."/>
            <person name="Harholt J."/>
            <person name="Hattori M."/>
            <person name="Heyl A."/>
            <person name="Hirai T."/>
            <person name="Hiwatashi Y."/>
            <person name="Ishikawa M."/>
            <person name="Iwata M."/>
            <person name="Karol K.G."/>
            <person name="Koehler B."/>
            <person name="Kolukisaoglu U."/>
            <person name="Kubo M."/>
            <person name="Kurata T."/>
            <person name="Lalonde S."/>
            <person name="Li K."/>
            <person name="Li Y."/>
            <person name="Litt A."/>
            <person name="Lyons E."/>
            <person name="Manning G."/>
            <person name="Maruyama T."/>
            <person name="Michael T.P."/>
            <person name="Mikami K."/>
            <person name="Miyazaki S."/>
            <person name="Morinaga S."/>
            <person name="Murata T."/>
            <person name="Mueller-Roeber B."/>
            <person name="Nelson D.R."/>
            <person name="Obara M."/>
            <person name="Oguri Y."/>
            <person name="Olmstead R.G."/>
            <person name="Onodera N."/>
            <person name="Petersen B.L."/>
            <person name="Pils B."/>
            <person name="Prigge M."/>
            <person name="Rensing S.A."/>
            <person name="Riano-Pachon D.M."/>
            <person name="Roberts A.W."/>
            <person name="Sato Y."/>
            <person name="Scheller H.V."/>
            <person name="Schulz B."/>
            <person name="Schulz C."/>
            <person name="Shakirov E.V."/>
            <person name="Shibagaki N."/>
            <person name="Shinohara N."/>
            <person name="Shippen D.E."/>
            <person name="Soerensen I."/>
            <person name="Sotooka R."/>
            <person name="Sugimoto N."/>
            <person name="Sugita M."/>
            <person name="Sumikawa N."/>
            <person name="Tanurdzic M."/>
            <person name="Theissen G."/>
            <person name="Ulvskov P."/>
            <person name="Wakazuki S."/>
            <person name="Weng J.K."/>
            <person name="Willats W.W."/>
            <person name="Wipf D."/>
            <person name="Wolf P.G."/>
            <person name="Yang L."/>
            <person name="Zimmer A.D."/>
            <person name="Zhu Q."/>
            <person name="Mitros T."/>
            <person name="Hellsten U."/>
            <person name="Loque D."/>
            <person name="Otillar R."/>
            <person name="Salamov A."/>
            <person name="Schmutz J."/>
            <person name="Shapiro H."/>
            <person name="Lindquist E."/>
            <person name="Lucas S."/>
            <person name="Rokhsar D."/>
            <person name="Grigoriev I.V."/>
        </authorList>
    </citation>
    <scope>NUCLEOTIDE SEQUENCE [LARGE SCALE GENOMIC DNA]</scope>
</reference>
<dbReference type="CDD" id="cd02440">
    <property type="entry name" value="AdoMet_MTases"/>
    <property type="match status" value="1"/>
</dbReference>